<keyword evidence="3" id="KW-0812">Transmembrane</keyword>
<feature type="transmembrane region" description="Helical" evidence="3">
    <location>
        <begin position="503"/>
        <end position="521"/>
    </location>
</feature>
<feature type="transmembrane region" description="Helical" evidence="3">
    <location>
        <begin position="12"/>
        <end position="33"/>
    </location>
</feature>
<accession>A0AAJ4XDP8</accession>
<proteinExistence type="predicted"/>
<dbReference type="Gene3D" id="1.20.1250.20">
    <property type="entry name" value="MFS general substrate transporter like domains"/>
    <property type="match status" value="2"/>
</dbReference>
<feature type="transmembrane region" description="Helical" evidence="3">
    <location>
        <begin position="396"/>
        <end position="416"/>
    </location>
</feature>
<feature type="transmembrane region" description="Helical" evidence="3">
    <location>
        <begin position="422"/>
        <end position="440"/>
    </location>
</feature>
<protein>
    <submittedName>
        <fullName evidence="4">L-fucose permease</fullName>
    </submittedName>
</protein>
<feature type="transmembrane region" description="Helical" evidence="3">
    <location>
        <begin position="53"/>
        <end position="74"/>
    </location>
</feature>
<reference evidence="4 5" key="1">
    <citation type="submission" date="2017-06" db="EMBL/GenBank/DDBJ databases">
        <authorList>
            <consortium name="Pathogen Informatics"/>
        </authorList>
    </citation>
    <scope>NUCLEOTIDE SEQUENCE [LARGE SCALE GENOMIC DNA]</scope>
    <source>
        <strain evidence="4 5">NCTC12149</strain>
    </source>
</reference>
<dbReference type="PANTHER" id="PTHR43702:SF3">
    <property type="entry name" value="PROTEIN TSGA"/>
    <property type="match status" value="1"/>
</dbReference>
<feature type="transmembrane region" description="Helical" evidence="3">
    <location>
        <begin position="113"/>
        <end position="138"/>
    </location>
</feature>
<dbReference type="KEGG" id="smiz:4412673_03047"/>
<keyword evidence="2" id="KW-1003">Cell membrane</keyword>
<keyword evidence="3" id="KW-1133">Transmembrane helix</keyword>
<evidence type="ECO:0000313" key="4">
    <source>
        <dbReference type="EMBL" id="SNV54182.1"/>
    </source>
</evidence>
<feature type="transmembrane region" description="Helical" evidence="3">
    <location>
        <begin position="533"/>
        <end position="551"/>
    </location>
</feature>
<sequence length="571" mass="61947">MNNQQTNTNYPALYTLIVVFFFWGFIAAGNSVFIPFCKNYFHLDQFQSQLIDFAFYSAYYIGALLLFIFGTISGKDLVGKWGYKRSIVYGLLFSALGAAAMIVAVEVNVYTGMLIGLFIVALGFSLQQTAANPFAVLLGDPKTGASRVNLGGGINSFGTTIGPLIVGFALFGTFETISDAEIANLPLNKVVYLYIGVGLLFVLAAGLFHFSKKVPPGFNLEQMEPANKARTTLIIMTILLLCAFIPVFTSYKSDTALHILDLKEQAANNNNQELLAQIKDLSHGLEIKRMLWLLGALAVIVFGLLFSYNSAKKNPEGWGAMKYPQLVLGMLALFIYVGIEVAIGSNLGELLTLEEFGNLQSSQITPYVSMYWGGMMIGRWAGAITAFNLTQSKKKLLTIIVPVIAFTIIIGVNSLAGFDMSVLYYFIICVALQIAAFFLSKEKPVRTLIIFGTFGLLAMIVGLMTSGTVAIYSFLAGGLACSIMWGSIFSLSIVGLGKYTEQGSAFLVMMILGGGIIPPIQGKLSDIIGIHNSYLVPAIGFIYIIVFAVLVRKFLSKQGIAIDEIEAEGAH</sequence>
<evidence type="ECO:0000256" key="2">
    <source>
        <dbReference type="ARBA" id="ARBA00022475"/>
    </source>
</evidence>
<gene>
    <name evidence="4" type="primary">fucP_4</name>
    <name evidence="4" type="ORF">SAMEA4412673_03047</name>
</gene>
<dbReference type="InterPro" id="IPR050375">
    <property type="entry name" value="MFS_TsgA-like"/>
</dbReference>
<dbReference type="EMBL" id="LT906468">
    <property type="protein sequence ID" value="SNV54182.1"/>
    <property type="molecule type" value="Genomic_DNA"/>
</dbReference>
<dbReference type="InterPro" id="IPR036259">
    <property type="entry name" value="MFS_trans_sf"/>
</dbReference>
<dbReference type="RefSeq" id="WP_093098319.1">
    <property type="nucleotide sequence ID" value="NZ_DAMDLF010000013.1"/>
</dbReference>
<feature type="transmembrane region" description="Helical" evidence="3">
    <location>
        <begin position="86"/>
        <end position="107"/>
    </location>
</feature>
<feature type="transmembrane region" description="Helical" evidence="3">
    <location>
        <begin position="191"/>
        <end position="210"/>
    </location>
</feature>
<name>A0AAJ4XDP8_9SPHI</name>
<feature type="transmembrane region" description="Helical" evidence="3">
    <location>
        <begin position="231"/>
        <end position="251"/>
    </location>
</feature>
<feature type="transmembrane region" description="Helical" evidence="3">
    <location>
        <begin position="150"/>
        <end position="171"/>
    </location>
</feature>
<dbReference type="GO" id="GO:0005886">
    <property type="term" value="C:plasma membrane"/>
    <property type="evidence" value="ECO:0007669"/>
    <property type="project" value="UniProtKB-SubCell"/>
</dbReference>
<dbReference type="AlphaFoldDB" id="A0AAJ4XDP8"/>
<dbReference type="Proteomes" id="UP000215355">
    <property type="component" value="Chromosome 1"/>
</dbReference>
<keyword evidence="3" id="KW-0472">Membrane</keyword>
<feature type="transmembrane region" description="Helical" evidence="3">
    <location>
        <begin position="447"/>
        <end position="465"/>
    </location>
</feature>
<evidence type="ECO:0000313" key="5">
    <source>
        <dbReference type="Proteomes" id="UP000215355"/>
    </source>
</evidence>
<evidence type="ECO:0000256" key="1">
    <source>
        <dbReference type="ARBA" id="ARBA00004429"/>
    </source>
</evidence>
<feature type="transmembrane region" description="Helical" evidence="3">
    <location>
        <begin position="364"/>
        <end position="389"/>
    </location>
</feature>
<evidence type="ECO:0000256" key="3">
    <source>
        <dbReference type="SAM" id="Phobius"/>
    </source>
</evidence>
<dbReference type="SUPFAM" id="SSF103473">
    <property type="entry name" value="MFS general substrate transporter"/>
    <property type="match status" value="1"/>
</dbReference>
<feature type="transmembrane region" description="Helical" evidence="3">
    <location>
        <begin position="290"/>
        <end position="311"/>
    </location>
</feature>
<feature type="transmembrane region" description="Helical" evidence="3">
    <location>
        <begin position="471"/>
        <end position="496"/>
    </location>
</feature>
<feature type="transmembrane region" description="Helical" evidence="3">
    <location>
        <begin position="323"/>
        <end position="344"/>
    </location>
</feature>
<comment type="subcellular location">
    <subcellularLocation>
        <location evidence="1">Cell inner membrane</location>
        <topology evidence="1">Multi-pass membrane protein</topology>
    </subcellularLocation>
</comment>
<organism evidence="4 5">
    <name type="scientific">Sphingobacterium mizutaii</name>
    <dbReference type="NCBI Taxonomy" id="1010"/>
    <lineage>
        <taxon>Bacteria</taxon>
        <taxon>Pseudomonadati</taxon>
        <taxon>Bacteroidota</taxon>
        <taxon>Sphingobacteriia</taxon>
        <taxon>Sphingobacteriales</taxon>
        <taxon>Sphingobacteriaceae</taxon>
        <taxon>Sphingobacterium</taxon>
    </lineage>
</organism>
<dbReference type="PANTHER" id="PTHR43702">
    <property type="entry name" value="L-FUCOSE-PROTON SYMPORTER"/>
    <property type="match status" value="1"/>
</dbReference>